<proteinExistence type="predicted"/>
<name>A0A432WVV4_9GAMM</name>
<sequence>MKAINIKLSFLAIMFLFSLELEGSNLSTPDPSDGDLYISVGEMALSIPSNFSVDLIAGESGGNPMTIAMESSQSEFLYIIVDNTMTPEFDSFFDEILNSPGTYDCSQLQYFSVLCTYLGPGIHTISQPNQDVDTLQVISAHHDKENEFKLIQSQARAIVNVVISFALHDSIRVFKPDTFEQNLQDDDSALCFDLLIENFVMKGEVPPNNSSDRASFSCH</sequence>
<dbReference type="AlphaFoldDB" id="A0A432WVV4"/>
<organism evidence="2 3">
    <name type="scientific">Aliidiomarina taiwanensis</name>
    <dbReference type="NCBI Taxonomy" id="946228"/>
    <lineage>
        <taxon>Bacteria</taxon>
        <taxon>Pseudomonadati</taxon>
        <taxon>Pseudomonadota</taxon>
        <taxon>Gammaproteobacteria</taxon>
        <taxon>Alteromonadales</taxon>
        <taxon>Idiomarinaceae</taxon>
        <taxon>Aliidiomarina</taxon>
    </lineage>
</organism>
<keyword evidence="3" id="KW-1185">Reference proteome</keyword>
<dbReference type="Proteomes" id="UP000286976">
    <property type="component" value="Unassembled WGS sequence"/>
</dbReference>
<comment type="caution">
    <text evidence="2">The sequence shown here is derived from an EMBL/GenBank/DDBJ whole genome shotgun (WGS) entry which is preliminary data.</text>
</comment>
<reference evidence="2 3" key="1">
    <citation type="journal article" date="2011" name="Front. Microbiol.">
        <title>Genomic signatures of strain selection and enhancement in Bacillus atrophaeus var. globigii, a historical biowarfare simulant.</title>
        <authorList>
            <person name="Gibbons H.S."/>
            <person name="Broomall S.M."/>
            <person name="McNew L.A."/>
            <person name="Daligault H."/>
            <person name="Chapman C."/>
            <person name="Bruce D."/>
            <person name="Karavis M."/>
            <person name="Krepps M."/>
            <person name="McGregor P.A."/>
            <person name="Hong C."/>
            <person name="Park K.H."/>
            <person name="Akmal A."/>
            <person name="Feldman A."/>
            <person name="Lin J.S."/>
            <person name="Chang W.E."/>
            <person name="Higgs B.W."/>
            <person name="Demirev P."/>
            <person name="Lindquist J."/>
            <person name="Liem A."/>
            <person name="Fochler E."/>
            <person name="Read T.D."/>
            <person name="Tapia R."/>
            <person name="Johnson S."/>
            <person name="Bishop-Lilly K.A."/>
            <person name="Detter C."/>
            <person name="Han C."/>
            <person name="Sozhamannan S."/>
            <person name="Rosenzweig C.N."/>
            <person name="Skowronski E.W."/>
        </authorList>
    </citation>
    <scope>NUCLEOTIDE SEQUENCE [LARGE SCALE GENOMIC DNA]</scope>
    <source>
        <strain evidence="2 3">AIT1</strain>
    </source>
</reference>
<dbReference type="EMBL" id="PIPQ01000010">
    <property type="protein sequence ID" value="RUO37891.1"/>
    <property type="molecule type" value="Genomic_DNA"/>
</dbReference>
<feature type="signal peptide" evidence="1">
    <location>
        <begin position="1"/>
        <end position="23"/>
    </location>
</feature>
<evidence type="ECO:0000313" key="2">
    <source>
        <dbReference type="EMBL" id="RUO37891.1"/>
    </source>
</evidence>
<feature type="chain" id="PRO_5019270335" evidence="1">
    <location>
        <begin position="24"/>
        <end position="219"/>
    </location>
</feature>
<keyword evidence="1" id="KW-0732">Signal</keyword>
<protein>
    <submittedName>
        <fullName evidence="2">Uncharacterized protein</fullName>
    </submittedName>
</protein>
<evidence type="ECO:0000256" key="1">
    <source>
        <dbReference type="SAM" id="SignalP"/>
    </source>
</evidence>
<evidence type="ECO:0000313" key="3">
    <source>
        <dbReference type="Proteomes" id="UP000286976"/>
    </source>
</evidence>
<accession>A0A432WVV4</accession>
<gene>
    <name evidence="2" type="ORF">CWE15_11055</name>
</gene>
<dbReference type="RefSeq" id="WP_126758144.1">
    <property type="nucleotide sequence ID" value="NZ_PIPQ01000010.1"/>
</dbReference>